<comment type="subunit">
    <text evidence="3 16">Monomer.</text>
</comment>
<keyword evidence="7" id="KW-0677">Repeat</keyword>
<comment type="subcellular location">
    <subcellularLocation>
        <location evidence="16">Membrane</location>
        <topology evidence="16">Multi-pass membrane protein</topology>
    </subcellularLocation>
    <subcellularLocation>
        <location evidence="1">Mitochondrion inner membrane</location>
        <topology evidence="1">Multi-pass membrane protein</topology>
    </subcellularLocation>
</comment>
<evidence type="ECO:0000256" key="16">
    <source>
        <dbReference type="RuleBase" id="RU368008"/>
    </source>
</evidence>
<dbReference type="Gene3D" id="1.50.40.10">
    <property type="entry name" value="Mitochondrial carrier domain"/>
    <property type="match status" value="2"/>
</dbReference>
<dbReference type="EMBL" id="PKPP01002952">
    <property type="protein sequence ID" value="PWA72168.1"/>
    <property type="molecule type" value="Genomic_DNA"/>
</dbReference>
<keyword evidence="4 15" id="KW-0813">Transport</keyword>
<evidence type="ECO:0000256" key="1">
    <source>
        <dbReference type="ARBA" id="ARBA00004448"/>
    </source>
</evidence>
<feature type="transmembrane region" description="Helical" evidence="16">
    <location>
        <begin position="385"/>
        <end position="406"/>
    </location>
</feature>
<keyword evidence="8" id="KW-0809">Transit peptide</keyword>
<evidence type="ECO:0000256" key="5">
    <source>
        <dbReference type="ARBA" id="ARBA00022449"/>
    </source>
</evidence>
<dbReference type="STRING" id="35608.A0A2U1NFA9"/>
<keyword evidence="11 14" id="KW-0472">Membrane</keyword>
<dbReference type="PROSITE" id="PS50920">
    <property type="entry name" value="SOLCAR"/>
    <property type="match status" value="4"/>
</dbReference>
<dbReference type="PRINTS" id="PR00926">
    <property type="entry name" value="MITOCARRIER"/>
</dbReference>
<dbReference type="GO" id="GO:0005471">
    <property type="term" value="F:ATP:ADP antiporter activity"/>
    <property type="evidence" value="ECO:0007669"/>
    <property type="project" value="UniProtKB-UniRule"/>
</dbReference>
<evidence type="ECO:0000256" key="15">
    <source>
        <dbReference type="RuleBase" id="RU000488"/>
    </source>
</evidence>
<dbReference type="PANTHER" id="PTHR45635:SF47">
    <property type="entry name" value="ADP,ATP CARRIER PROTEIN, MITOCHONDRIAL"/>
    <property type="match status" value="1"/>
</dbReference>
<feature type="transmembrane region" description="Helical" evidence="16">
    <location>
        <begin position="346"/>
        <end position="365"/>
    </location>
</feature>
<evidence type="ECO:0000256" key="3">
    <source>
        <dbReference type="ARBA" id="ARBA00011245"/>
    </source>
</evidence>
<feature type="repeat" description="Solcar" evidence="14">
    <location>
        <begin position="283"/>
        <end position="375"/>
    </location>
</feature>
<evidence type="ECO:0000256" key="14">
    <source>
        <dbReference type="PROSITE-ProRule" id="PRU00282"/>
    </source>
</evidence>
<keyword evidence="18" id="KW-1185">Reference proteome</keyword>
<dbReference type="Pfam" id="PF00153">
    <property type="entry name" value="Mito_carr"/>
    <property type="match status" value="4"/>
</dbReference>
<name>A0A2U1NFA9_ARTAN</name>
<reference evidence="17 18" key="1">
    <citation type="journal article" date="2018" name="Mol. Plant">
        <title>The genome of Artemisia annua provides insight into the evolution of Asteraceae family and artemisinin biosynthesis.</title>
        <authorList>
            <person name="Shen Q."/>
            <person name="Zhang L."/>
            <person name="Liao Z."/>
            <person name="Wang S."/>
            <person name="Yan T."/>
            <person name="Shi P."/>
            <person name="Liu M."/>
            <person name="Fu X."/>
            <person name="Pan Q."/>
            <person name="Wang Y."/>
            <person name="Lv Z."/>
            <person name="Lu X."/>
            <person name="Zhang F."/>
            <person name="Jiang W."/>
            <person name="Ma Y."/>
            <person name="Chen M."/>
            <person name="Hao X."/>
            <person name="Li L."/>
            <person name="Tang Y."/>
            <person name="Lv G."/>
            <person name="Zhou Y."/>
            <person name="Sun X."/>
            <person name="Brodelius P.E."/>
            <person name="Rose J.K.C."/>
            <person name="Tang K."/>
        </authorList>
    </citation>
    <scope>NUCLEOTIDE SEQUENCE [LARGE SCALE GENOMIC DNA]</scope>
    <source>
        <strain evidence="18">cv. Huhao1</strain>
        <tissue evidence="17">Leaf</tissue>
    </source>
</reference>
<dbReference type="PRINTS" id="PR00927">
    <property type="entry name" value="ADPTRNSLCASE"/>
</dbReference>
<dbReference type="AlphaFoldDB" id="A0A2U1NFA9"/>
<dbReference type="InterPro" id="IPR023395">
    <property type="entry name" value="MCP_dom_sf"/>
</dbReference>
<accession>A0A2U1NFA9</accession>
<evidence type="ECO:0000256" key="13">
    <source>
        <dbReference type="ARBA" id="ARBA00045250"/>
    </source>
</evidence>
<evidence type="ECO:0000313" key="18">
    <source>
        <dbReference type="Proteomes" id="UP000245207"/>
    </source>
</evidence>
<keyword evidence="6 14" id="KW-0812">Transmembrane</keyword>
<proteinExistence type="inferred from homology"/>
<dbReference type="InterPro" id="IPR002113">
    <property type="entry name" value="ADT_euk_type"/>
</dbReference>
<dbReference type="InterPro" id="IPR002067">
    <property type="entry name" value="MCP"/>
</dbReference>
<comment type="caution">
    <text evidence="17">The sequence shown here is derived from an EMBL/GenBank/DDBJ whole genome shotgun (WGS) entry which is preliminary data.</text>
</comment>
<keyword evidence="9 16" id="KW-1133">Transmembrane helix</keyword>
<dbReference type="GO" id="GO:0005743">
    <property type="term" value="C:mitochondrial inner membrane"/>
    <property type="evidence" value="ECO:0007669"/>
    <property type="project" value="UniProtKB-SubCell"/>
</dbReference>
<evidence type="ECO:0000256" key="9">
    <source>
        <dbReference type="ARBA" id="ARBA00022989"/>
    </source>
</evidence>
<evidence type="ECO:0000256" key="10">
    <source>
        <dbReference type="ARBA" id="ARBA00023128"/>
    </source>
</evidence>
<comment type="similarity">
    <text evidence="2 15">Belongs to the mitochondrial carrier (TC 2.A.29) family.</text>
</comment>
<feature type="repeat" description="Solcar" evidence="14">
    <location>
        <begin position="383"/>
        <end position="468"/>
    </location>
</feature>
<comment type="function">
    <text evidence="16">Catalyzes the exchange of ADP and ATP across the membrane.</text>
</comment>
<protein>
    <recommendedName>
        <fullName evidence="16">ADP/ATP translocase</fullName>
    </recommendedName>
    <alternativeName>
        <fullName evidence="16">ADP,ATP carrier protein</fullName>
    </alternativeName>
</protein>
<feature type="repeat" description="Solcar" evidence="14">
    <location>
        <begin position="185"/>
        <end position="277"/>
    </location>
</feature>
<comment type="catalytic activity">
    <reaction evidence="12">
        <text>ADP(in) + ATP(out) = ADP(out) + ATP(in)</text>
        <dbReference type="Rhea" id="RHEA:34999"/>
        <dbReference type="ChEBI" id="CHEBI:30616"/>
        <dbReference type="ChEBI" id="CHEBI:456216"/>
    </reaction>
    <physiologicalReaction direction="left-to-right" evidence="12">
        <dbReference type="Rhea" id="RHEA:35000"/>
    </physiologicalReaction>
</comment>
<gene>
    <name evidence="17" type="ORF">CTI12_AA272950</name>
</gene>
<dbReference type="Proteomes" id="UP000245207">
    <property type="component" value="Unassembled WGS sequence"/>
</dbReference>
<evidence type="ECO:0000256" key="2">
    <source>
        <dbReference type="ARBA" id="ARBA00006375"/>
    </source>
</evidence>
<evidence type="ECO:0000313" key="17">
    <source>
        <dbReference type="EMBL" id="PWA72168.1"/>
    </source>
</evidence>
<dbReference type="GO" id="GO:0140021">
    <property type="term" value="P:mitochondrial ADP transmembrane transport"/>
    <property type="evidence" value="ECO:0007669"/>
    <property type="project" value="InterPro"/>
</dbReference>
<sequence>MTDQNQHSATANKLANQLPLSKDIRFRYGTIQRPAATQKQFTYGNYTNAAFSYPVTEELIAANYSPVFVQAQAPAEKGLVGFAVDFLMGGVSAAVSKTAAAPIERVKLLIQNQDEMLKTGRLSQPYKGIGDCFSRTIKDEGFVALWRGNTVNVIRYFPTQALNFAFKDYFKSLFNFKKDRDGYWKWFAGNLGSGGAAGASSLLFVYSLDYARTRLANDAKAAKKGGARQFNGLVDVYKKTLKTDGIAGLYRGFNISCVGIIVYRGLYFGILFNFKKDRDGYWKWFAGNLGSGGAAGASSLLFVYSLDYARTRLANDAKAAKKGGARQFNGLVDVYKKTLKTDGIAGLYRGFNISCVGIIVYRGLYFGMYDSLKPVLLTGKLQDSFFASFALGWLITNGAGLASYPIDTIRRRMMMTSGEAVKYKNSLDAFTQILKNEGARSLFKGAVQFQKKFCDSSKFMVLKVTEGR</sequence>
<evidence type="ECO:0000256" key="7">
    <source>
        <dbReference type="ARBA" id="ARBA00022737"/>
    </source>
</evidence>
<evidence type="ECO:0000256" key="12">
    <source>
        <dbReference type="ARBA" id="ARBA00024143"/>
    </source>
</evidence>
<evidence type="ECO:0000256" key="11">
    <source>
        <dbReference type="ARBA" id="ARBA00023136"/>
    </source>
</evidence>
<comment type="caution">
    <text evidence="16">Lacks conserved residue(s) required for the propagation of feature annotation.</text>
</comment>
<evidence type="ECO:0000256" key="8">
    <source>
        <dbReference type="ARBA" id="ARBA00022946"/>
    </source>
</evidence>
<dbReference type="OrthoDB" id="270584at2759"/>
<keyword evidence="5" id="KW-0050">Antiport</keyword>
<feature type="transmembrane region" description="Helical" evidence="16">
    <location>
        <begin position="248"/>
        <end position="272"/>
    </location>
</feature>
<keyword evidence="10" id="KW-0496">Mitochondrion</keyword>
<dbReference type="SUPFAM" id="SSF103506">
    <property type="entry name" value="Mitochondrial carrier"/>
    <property type="match status" value="2"/>
</dbReference>
<feature type="transmembrane region" description="Helical" evidence="16">
    <location>
        <begin position="284"/>
        <end position="304"/>
    </location>
</feature>
<comment type="function">
    <text evidence="13">ADP:ATP antiporter that mediates import of ADP into the mitochondrial matrix for ATP synthesis, and export of ATP out to fuel the cell. Cycles between the cytoplasmic-open state (c-state) and the matrix-open state (m-state): operates by the alternating access mechanism with a single substrate-binding site intermittently exposed to either the cytosolic (c-state) or matrix (m-state) side of the inner mitochondrial membrane.</text>
</comment>
<feature type="repeat" description="Solcar" evidence="14">
    <location>
        <begin position="80"/>
        <end position="173"/>
    </location>
</feature>
<dbReference type="InterPro" id="IPR018108">
    <property type="entry name" value="MCP_transmembrane"/>
</dbReference>
<dbReference type="GO" id="GO:1990544">
    <property type="term" value="P:mitochondrial ATP transmembrane transport"/>
    <property type="evidence" value="ECO:0007669"/>
    <property type="project" value="InterPro"/>
</dbReference>
<evidence type="ECO:0000256" key="6">
    <source>
        <dbReference type="ARBA" id="ARBA00022692"/>
    </source>
</evidence>
<evidence type="ECO:0000256" key="4">
    <source>
        <dbReference type="ARBA" id="ARBA00022448"/>
    </source>
</evidence>
<organism evidence="17 18">
    <name type="scientific">Artemisia annua</name>
    <name type="common">Sweet wormwood</name>
    <dbReference type="NCBI Taxonomy" id="35608"/>
    <lineage>
        <taxon>Eukaryota</taxon>
        <taxon>Viridiplantae</taxon>
        <taxon>Streptophyta</taxon>
        <taxon>Embryophyta</taxon>
        <taxon>Tracheophyta</taxon>
        <taxon>Spermatophyta</taxon>
        <taxon>Magnoliopsida</taxon>
        <taxon>eudicotyledons</taxon>
        <taxon>Gunneridae</taxon>
        <taxon>Pentapetalae</taxon>
        <taxon>asterids</taxon>
        <taxon>campanulids</taxon>
        <taxon>Asterales</taxon>
        <taxon>Asteraceae</taxon>
        <taxon>Asteroideae</taxon>
        <taxon>Anthemideae</taxon>
        <taxon>Artemisiinae</taxon>
        <taxon>Artemisia</taxon>
    </lineage>
</organism>
<dbReference type="PANTHER" id="PTHR45635">
    <property type="entry name" value="ADP,ATP CARRIER PROTEIN 1-RELATED-RELATED"/>
    <property type="match status" value="1"/>
</dbReference>